<dbReference type="NCBIfam" id="TIGR02937">
    <property type="entry name" value="sigma70-ECF"/>
    <property type="match status" value="1"/>
</dbReference>
<dbReference type="PANTHER" id="PTHR43133:SF60">
    <property type="entry name" value="RNA POLYMERASE SIGMA FACTOR SIGV"/>
    <property type="match status" value="1"/>
</dbReference>
<dbReference type="InterPro" id="IPR007627">
    <property type="entry name" value="RNA_pol_sigma70_r2"/>
</dbReference>
<feature type="domain" description="RNA polymerase sigma-70 region 2" evidence="5">
    <location>
        <begin position="7"/>
        <end position="70"/>
    </location>
</feature>
<dbReference type="InterPro" id="IPR013249">
    <property type="entry name" value="RNA_pol_sigma70_r4_t2"/>
</dbReference>
<keyword evidence="2" id="KW-0805">Transcription regulation</keyword>
<keyword evidence="4" id="KW-0804">Transcription</keyword>
<evidence type="ECO:0000256" key="2">
    <source>
        <dbReference type="ARBA" id="ARBA00023015"/>
    </source>
</evidence>
<dbReference type="EMBL" id="MPVP01000015">
    <property type="protein sequence ID" value="OMD38034.1"/>
    <property type="molecule type" value="Genomic_DNA"/>
</dbReference>
<gene>
    <name evidence="7" type="ORF">BSO21_04700</name>
</gene>
<dbReference type="InterPro" id="IPR036388">
    <property type="entry name" value="WH-like_DNA-bd_sf"/>
</dbReference>
<dbReference type="Gene3D" id="1.10.1740.10">
    <property type="match status" value="1"/>
</dbReference>
<evidence type="ECO:0000259" key="5">
    <source>
        <dbReference type="Pfam" id="PF04542"/>
    </source>
</evidence>
<name>A0ABX3GYN4_9BACL</name>
<dbReference type="Pfam" id="PF08281">
    <property type="entry name" value="Sigma70_r4_2"/>
    <property type="match status" value="1"/>
</dbReference>
<sequence>MSDREIFELYKEQVYYFCYYLMKNQADAEDISQEVFVKVILADKSKVRNLKAWILRIASNECNSVIKRRKTGWMKEVRNYLLSRSEESNPVEKRLDRQETKKELQGLYRQLPDKIRMVVVLRFINELTVPEISKVMSIPEGTVKSRLNKGLEILNRMGGTQLKELNSNESVY</sequence>
<feature type="domain" description="RNA polymerase sigma factor 70 region 4 type 2" evidence="6">
    <location>
        <begin position="103"/>
        <end position="152"/>
    </location>
</feature>
<keyword evidence="8" id="KW-1185">Reference proteome</keyword>
<dbReference type="Pfam" id="PF04542">
    <property type="entry name" value="Sigma70_r2"/>
    <property type="match status" value="1"/>
</dbReference>
<dbReference type="InterPro" id="IPR013325">
    <property type="entry name" value="RNA_pol_sigma_r2"/>
</dbReference>
<accession>A0ABX3GYN4</accession>
<dbReference type="Proteomes" id="UP000187158">
    <property type="component" value="Unassembled WGS sequence"/>
</dbReference>
<comment type="caution">
    <text evidence="7">The sequence shown here is derived from an EMBL/GenBank/DDBJ whole genome shotgun (WGS) entry which is preliminary data.</text>
</comment>
<dbReference type="SUPFAM" id="SSF88946">
    <property type="entry name" value="Sigma2 domain of RNA polymerase sigma factors"/>
    <property type="match status" value="1"/>
</dbReference>
<evidence type="ECO:0000259" key="6">
    <source>
        <dbReference type="Pfam" id="PF08281"/>
    </source>
</evidence>
<dbReference type="InterPro" id="IPR039425">
    <property type="entry name" value="RNA_pol_sigma-70-like"/>
</dbReference>
<dbReference type="InterPro" id="IPR014284">
    <property type="entry name" value="RNA_pol_sigma-70_dom"/>
</dbReference>
<evidence type="ECO:0000313" key="7">
    <source>
        <dbReference type="EMBL" id="OMD38034.1"/>
    </source>
</evidence>
<dbReference type="InterPro" id="IPR013324">
    <property type="entry name" value="RNA_pol_sigma_r3/r4-like"/>
</dbReference>
<dbReference type="PANTHER" id="PTHR43133">
    <property type="entry name" value="RNA POLYMERASE ECF-TYPE SIGMA FACTO"/>
    <property type="match status" value="1"/>
</dbReference>
<evidence type="ECO:0000256" key="1">
    <source>
        <dbReference type="ARBA" id="ARBA00010641"/>
    </source>
</evidence>
<reference evidence="7 8" key="1">
    <citation type="submission" date="2016-11" db="EMBL/GenBank/DDBJ databases">
        <title>Paenibacillus species isolates.</title>
        <authorList>
            <person name="Beno S.M."/>
        </authorList>
    </citation>
    <scope>NUCLEOTIDE SEQUENCE [LARGE SCALE GENOMIC DNA]</scope>
    <source>
        <strain evidence="7 8">FSL H7-0433</strain>
    </source>
</reference>
<evidence type="ECO:0000256" key="4">
    <source>
        <dbReference type="ARBA" id="ARBA00023163"/>
    </source>
</evidence>
<dbReference type="CDD" id="cd06171">
    <property type="entry name" value="Sigma70_r4"/>
    <property type="match status" value="1"/>
</dbReference>
<protein>
    <submittedName>
        <fullName evidence="7">RNA polymerase subunit sigma-70</fullName>
    </submittedName>
</protein>
<dbReference type="RefSeq" id="WP_076218070.1">
    <property type="nucleotide sequence ID" value="NZ_MPTJ01000039.1"/>
</dbReference>
<evidence type="ECO:0000313" key="8">
    <source>
        <dbReference type="Proteomes" id="UP000187158"/>
    </source>
</evidence>
<proteinExistence type="inferred from homology"/>
<evidence type="ECO:0000256" key="3">
    <source>
        <dbReference type="ARBA" id="ARBA00023082"/>
    </source>
</evidence>
<comment type="similarity">
    <text evidence="1">Belongs to the sigma-70 factor family. ECF subfamily.</text>
</comment>
<organism evidence="7 8">
    <name type="scientific">Paenibacillus odorifer</name>
    <dbReference type="NCBI Taxonomy" id="189426"/>
    <lineage>
        <taxon>Bacteria</taxon>
        <taxon>Bacillati</taxon>
        <taxon>Bacillota</taxon>
        <taxon>Bacilli</taxon>
        <taxon>Bacillales</taxon>
        <taxon>Paenibacillaceae</taxon>
        <taxon>Paenibacillus</taxon>
    </lineage>
</organism>
<dbReference type="Gene3D" id="1.10.10.10">
    <property type="entry name" value="Winged helix-like DNA-binding domain superfamily/Winged helix DNA-binding domain"/>
    <property type="match status" value="1"/>
</dbReference>
<dbReference type="SUPFAM" id="SSF88659">
    <property type="entry name" value="Sigma3 and sigma4 domains of RNA polymerase sigma factors"/>
    <property type="match status" value="1"/>
</dbReference>
<keyword evidence="3" id="KW-0731">Sigma factor</keyword>